<organism evidence="1">
    <name type="scientific">Solanum chacoense</name>
    <name type="common">Chaco potato</name>
    <dbReference type="NCBI Taxonomy" id="4108"/>
    <lineage>
        <taxon>Eukaryota</taxon>
        <taxon>Viridiplantae</taxon>
        <taxon>Streptophyta</taxon>
        <taxon>Embryophyta</taxon>
        <taxon>Tracheophyta</taxon>
        <taxon>Spermatophyta</taxon>
        <taxon>Magnoliopsida</taxon>
        <taxon>eudicotyledons</taxon>
        <taxon>Gunneridae</taxon>
        <taxon>Pentapetalae</taxon>
        <taxon>asterids</taxon>
        <taxon>lamiids</taxon>
        <taxon>Solanales</taxon>
        <taxon>Solanaceae</taxon>
        <taxon>Solanoideae</taxon>
        <taxon>Solaneae</taxon>
        <taxon>Solanum</taxon>
    </lineage>
</organism>
<reference evidence="1" key="1">
    <citation type="submission" date="2015-12" db="EMBL/GenBank/DDBJ databases">
        <title>Gene expression during late stages of embryo sac development: a critical building block for successful pollen-pistil interactions.</title>
        <authorList>
            <person name="Liu Y."/>
            <person name="Joly V."/>
            <person name="Sabar M."/>
            <person name="Matton D.P."/>
        </authorList>
    </citation>
    <scope>NUCLEOTIDE SEQUENCE</scope>
</reference>
<sequence length="68" mass="8012">MREFSEIIEDLELVDPPLFGGQFTWDRGMNHNCSSRCLDMQFGIMISNSKFYPKKTEFGIPNRDVKFF</sequence>
<proteinExistence type="predicted"/>
<accession>A0A0V0H4K7</accession>
<dbReference type="AlphaFoldDB" id="A0A0V0H4K7"/>
<evidence type="ECO:0000313" key="1">
    <source>
        <dbReference type="EMBL" id="JAP14889.1"/>
    </source>
</evidence>
<dbReference type="EMBL" id="GEDG01025938">
    <property type="protein sequence ID" value="JAP14889.1"/>
    <property type="molecule type" value="Transcribed_RNA"/>
</dbReference>
<name>A0A0V0H4K7_SOLCH</name>
<protein>
    <submittedName>
        <fullName evidence="1">Putative ovule protein</fullName>
    </submittedName>
</protein>